<reference evidence="1 2" key="1">
    <citation type="journal article" date="2013" name="Curr. Biol.">
        <title>The Genome of the Foraminiferan Reticulomyxa filosa.</title>
        <authorList>
            <person name="Glockner G."/>
            <person name="Hulsmann N."/>
            <person name="Schleicher M."/>
            <person name="Noegel A.A."/>
            <person name="Eichinger L."/>
            <person name="Gallinger C."/>
            <person name="Pawlowski J."/>
            <person name="Sierra R."/>
            <person name="Euteneuer U."/>
            <person name="Pillet L."/>
            <person name="Moustafa A."/>
            <person name="Platzer M."/>
            <person name="Groth M."/>
            <person name="Szafranski K."/>
            <person name="Schliwa M."/>
        </authorList>
    </citation>
    <scope>NUCLEOTIDE SEQUENCE [LARGE SCALE GENOMIC DNA]</scope>
</reference>
<dbReference type="AlphaFoldDB" id="X6P197"/>
<evidence type="ECO:0000313" key="2">
    <source>
        <dbReference type="Proteomes" id="UP000023152"/>
    </source>
</evidence>
<evidence type="ECO:0000313" key="1">
    <source>
        <dbReference type="EMBL" id="ETO31878.1"/>
    </source>
</evidence>
<organism evidence="1 2">
    <name type="scientific">Reticulomyxa filosa</name>
    <dbReference type="NCBI Taxonomy" id="46433"/>
    <lineage>
        <taxon>Eukaryota</taxon>
        <taxon>Sar</taxon>
        <taxon>Rhizaria</taxon>
        <taxon>Retaria</taxon>
        <taxon>Foraminifera</taxon>
        <taxon>Monothalamids</taxon>
        <taxon>Reticulomyxidae</taxon>
        <taxon>Reticulomyxa</taxon>
    </lineage>
</organism>
<dbReference type="Proteomes" id="UP000023152">
    <property type="component" value="Unassembled WGS sequence"/>
</dbReference>
<name>X6P197_RETFI</name>
<gene>
    <name evidence="1" type="ORF">RFI_05237</name>
</gene>
<evidence type="ECO:0008006" key="3">
    <source>
        <dbReference type="Google" id="ProtNLM"/>
    </source>
</evidence>
<dbReference type="EMBL" id="ASPP01004634">
    <property type="protein sequence ID" value="ETO31878.1"/>
    <property type="molecule type" value="Genomic_DNA"/>
</dbReference>
<accession>X6P197</accession>
<sequence>METRKGRRENKYFFCVVVEKKKTTEKYGLKSDGNRKLLQNRVRDELLQNNPPAVRFRDCFTLCENALPSEWTAKPRQLATINANKSLRRRRTNAHDRGFCGCFTYRKPCTNPNGQYICKAPHYSKHIIEEWAQEYSNAFSCENDQIDITSGDNPLGKEKGENEMTKTYTNIFPETFQQKDYLVTNLQTNENK</sequence>
<protein>
    <recommendedName>
        <fullName evidence="3">SAP domain-containing protein</fullName>
    </recommendedName>
</protein>
<comment type="caution">
    <text evidence="1">The sequence shown here is derived from an EMBL/GenBank/DDBJ whole genome shotgun (WGS) entry which is preliminary data.</text>
</comment>
<proteinExistence type="predicted"/>
<keyword evidence="2" id="KW-1185">Reference proteome</keyword>